<dbReference type="Gene3D" id="3.20.20.70">
    <property type="entry name" value="Aldolase class I"/>
    <property type="match status" value="1"/>
</dbReference>
<dbReference type="Pfam" id="PF04131">
    <property type="entry name" value="NanE"/>
    <property type="match status" value="1"/>
</dbReference>
<name>A0A6J6EKM9_9ZZZZ</name>
<dbReference type="UniPathway" id="UPA00629">
    <property type="reaction ID" value="UER00682"/>
</dbReference>
<dbReference type="InterPro" id="IPR007260">
    <property type="entry name" value="NanE"/>
</dbReference>
<reference evidence="7" key="1">
    <citation type="submission" date="2020-05" db="EMBL/GenBank/DDBJ databases">
        <authorList>
            <person name="Chiriac C."/>
            <person name="Salcher M."/>
            <person name="Ghai R."/>
            <person name="Kavagutti S V."/>
        </authorList>
    </citation>
    <scope>NUCLEOTIDE SEQUENCE</scope>
</reference>
<keyword evidence="6" id="KW-0119">Carbohydrate metabolism</keyword>
<evidence type="ECO:0000256" key="3">
    <source>
        <dbReference type="ARBA" id="ARBA00005081"/>
    </source>
</evidence>
<dbReference type="PANTHER" id="PTHR36204:SF1">
    <property type="entry name" value="N-ACETYLMANNOSAMINE-6-PHOSPHATE 2-EPIMERASE-RELATED"/>
    <property type="match status" value="1"/>
</dbReference>
<dbReference type="EC" id="5.1.3.9" evidence="4"/>
<evidence type="ECO:0000256" key="1">
    <source>
        <dbReference type="ARBA" id="ARBA00000056"/>
    </source>
</evidence>
<comment type="catalytic activity">
    <reaction evidence="1">
        <text>an N-acyl-D-glucosamine 6-phosphate = an N-acyl-D-mannosamine 6-phosphate</text>
        <dbReference type="Rhea" id="RHEA:23932"/>
        <dbReference type="ChEBI" id="CHEBI:57599"/>
        <dbReference type="ChEBI" id="CHEBI:57666"/>
        <dbReference type="EC" id="5.1.3.9"/>
    </reaction>
</comment>
<dbReference type="InterPro" id="IPR013785">
    <property type="entry name" value="Aldolase_TIM"/>
</dbReference>
<dbReference type="EMBL" id="CAEZTT010000059">
    <property type="protein sequence ID" value="CAB4576647.1"/>
    <property type="molecule type" value="Genomic_DNA"/>
</dbReference>
<proteinExistence type="predicted"/>
<dbReference type="SUPFAM" id="SSF51366">
    <property type="entry name" value="Ribulose-phoshate binding barrel"/>
    <property type="match status" value="1"/>
</dbReference>
<dbReference type="GO" id="GO:0006053">
    <property type="term" value="P:N-acetylmannosamine catabolic process"/>
    <property type="evidence" value="ECO:0007669"/>
    <property type="project" value="TreeGrafter"/>
</dbReference>
<dbReference type="NCBIfam" id="NF002231">
    <property type="entry name" value="PRK01130.1"/>
    <property type="match status" value="1"/>
</dbReference>
<keyword evidence="5" id="KW-0413">Isomerase</keyword>
<dbReference type="GO" id="GO:0005829">
    <property type="term" value="C:cytosol"/>
    <property type="evidence" value="ECO:0007669"/>
    <property type="project" value="TreeGrafter"/>
</dbReference>
<evidence type="ECO:0000256" key="6">
    <source>
        <dbReference type="ARBA" id="ARBA00023277"/>
    </source>
</evidence>
<dbReference type="GO" id="GO:0047465">
    <property type="term" value="F:N-acylglucosamine-6-phosphate 2-epimerase activity"/>
    <property type="evidence" value="ECO:0007669"/>
    <property type="project" value="UniProtKB-EC"/>
</dbReference>
<evidence type="ECO:0000256" key="5">
    <source>
        <dbReference type="ARBA" id="ARBA00023235"/>
    </source>
</evidence>
<gene>
    <name evidence="7" type="ORF">UFOPK1726_00611</name>
</gene>
<evidence type="ECO:0000256" key="4">
    <source>
        <dbReference type="ARBA" id="ARBA00013180"/>
    </source>
</evidence>
<sequence length="215" mass="22910">MIKAGSLIVSVQARPDSALRKPEILAAIAQEVVKGGAQAVRVQGIETIAAVRKVVNVPIIGLIKTERYGFDAYISAIADEVEAIKYAGADFVAMDVTDRSRPEQLEELFARASEVEIKVFADIATIAEGIRAQELGAHFVATTMAGYTDQRPTTDGPDYELLQQLVSQLSVPVILEGRVASKADIARGFELGAHAVVVGRAVTAPRTIVESLLLG</sequence>
<dbReference type="AlphaFoldDB" id="A0A6J6EKM9"/>
<dbReference type="InterPro" id="IPR011060">
    <property type="entry name" value="RibuloseP-bd_barrel"/>
</dbReference>
<comment type="pathway">
    <text evidence="3">Amino-sugar metabolism; N-acetylneuraminate degradation; D-fructose 6-phosphate from N-acetylneuraminate: step 3/5.</text>
</comment>
<dbReference type="PANTHER" id="PTHR36204">
    <property type="entry name" value="N-ACETYLMANNOSAMINE-6-PHOSPHATE 2-EPIMERASE-RELATED"/>
    <property type="match status" value="1"/>
</dbReference>
<organism evidence="7">
    <name type="scientific">freshwater metagenome</name>
    <dbReference type="NCBI Taxonomy" id="449393"/>
    <lineage>
        <taxon>unclassified sequences</taxon>
        <taxon>metagenomes</taxon>
        <taxon>ecological metagenomes</taxon>
    </lineage>
</organism>
<accession>A0A6J6EKM9</accession>
<evidence type="ECO:0000313" key="7">
    <source>
        <dbReference type="EMBL" id="CAB4576647.1"/>
    </source>
</evidence>
<comment type="function">
    <text evidence="2">Converts N-acetylmannosamine-6-phosphate (ManNAc-6-P) to N-acetylglucosamine-6-phosphate (GlcNAc-6-P).</text>
</comment>
<dbReference type="GO" id="GO:0019262">
    <property type="term" value="P:N-acetylneuraminate catabolic process"/>
    <property type="evidence" value="ECO:0007669"/>
    <property type="project" value="UniProtKB-UniPathway"/>
</dbReference>
<protein>
    <recommendedName>
        <fullName evidence="4">N-acylglucosamine-6-phosphate 2-epimerase</fullName>
        <ecNumber evidence="4">5.1.3.9</ecNumber>
    </recommendedName>
</protein>
<evidence type="ECO:0000256" key="2">
    <source>
        <dbReference type="ARBA" id="ARBA00002147"/>
    </source>
</evidence>